<protein>
    <submittedName>
        <fullName evidence="1">Ribosomal protein-like</fullName>
    </submittedName>
</protein>
<proteinExistence type="predicted"/>
<reference evidence="2" key="1">
    <citation type="journal article" date="2005" name="Nature">
        <title>The map-based sequence of the rice genome.</title>
        <authorList>
            <consortium name="International rice genome sequencing project (IRGSP)"/>
            <person name="Matsumoto T."/>
            <person name="Wu J."/>
            <person name="Kanamori H."/>
            <person name="Katayose Y."/>
            <person name="Fujisawa M."/>
            <person name="Namiki N."/>
            <person name="Mizuno H."/>
            <person name="Yamamoto K."/>
            <person name="Antonio B.A."/>
            <person name="Baba T."/>
            <person name="Sakata K."/>
            <person name="Nagamura Y."/>
            <person name="Aoki H."/>
            <person name="Arikawa K."/>
            <person name="Arita K."/>
            <person name="Bito T."/>
            <person name="Chiden Y."/>
            <person name="Fujitsuka N."/>
            <person name="Fukunaka R."/>
            <person name="Hamada M."/>
            <person name="Harada C."/>
            <person name="Hayashi A."/>
            <person name="Hijishita S."/>
            <person name="Honda M."/>
            <person name="Hosokawa S."/>
            <person name="Ichikawa Y."/>
            <person name="Idonuma A."/>
            <person name="Iijima M."/>
            <person name="Ikeda M."/>
            <person name="Ikeno M."/>
            <person name="Ito K."/>
            <person name="Ito S."/>
            <person name="Ito T."/>
            <person name="Ito Y."/>
            <person name="Ito Y."/>
            <person name="Iwabuchi A."/>
            <person name="Kamiya K."/>
            <person name="Karasawa W."/>
            <person name="Kurita K."/>
            <person name="Katagiri S."/>
            <person name="Kikuta A."/>
            <person name="Kobayashi H."/>
            <person name="Kobayashi N."/>
            <person name="Machita K."/>
            <person name="Maehara T."/>
            <person name="Masukawa M."/>
            <person name="Mizubayashi T."/>
            <person name="Mukai Y."/>
            <person name="Nagasaki H."/>
            <person name="Nagata Y."/>
            <person name="Naito S."/>
            <person name="Nakashima M."/>
            <person name="Nakama Y."/>
            <person name="Nakamichi Y."/>
            <person name="Nakamura M."/>
            <person name="Meguro A."/>
            <person name="Negishi M."/>
            <person name="Ohta I."/>
            <person name="Ohta T."/>
            <person name="Okamoto M."/>
            <person name="Ono N."/>
            <person name="Saji S."/>
            <person name="Sakaguchi M."/>
            <person name="Sakai K."/>
            <person name="Shibata M."/>
            <person name="Shimokawa T."/>
            <person name="Song J."/>
            <person name="Takazaki Y."/>
            <person name="Terasawa K."/>
            <person name="Tsugane M."/>
            <person name="Tsuji K."/>
            <person name="Ueda S."/>
            <person name="Waki K."/>
            <person name="Yamagata H."/>
            <person name="Yamamoto M."/>
            <person name="Yamamoto S."/>
            <person name="Yamane H."/>
            <person name="Yoshiki S."/>
            <person name="Yoshihara R."/>
            <person name="Yukawa K."/>
            <person name="Zhong H."/>
            <person name="Yano M."/>
            <person name="Yuan Q."/>
            <person name="Ouyang S."/>
            <person name="Liu J."/>
            <person name="Jones K.M."/>
            <person name="Gansberger K."/>
            <person name="Moffat K."/>
            <person name="Hill J."/>
            <person name="Bera J."/>
            <person name="Fadrosh D."/>
            <person name="Jin S."/>
            <person name="Johri S."/>
            <person name="Kim M."/>
            <person name="Overton L."/>
            <person name="Reardon M."/>
            <person name="Tsitrin T."/>
            <person name="Vuong H."/>
            <person name="Weaver B."/>
            <person name="Ciecko A."/>
            <person name="Tallon L."/>
            <person name="Jackson J."/>
            <person name="Pai G."/>
            <person name="Aken S.V."/>
            <person name="Utterback T."/>
            <person name="Reidmuller S."/>
            <person name="Feldblyum T."/>
            <person name="Hsiao J."/>
            <person name="Zismann V."/>
            <person name="Iobst S."/>
            <person name="de Vazeille A.R."/>
            <person name="Buell C.R."/>
            <person name="Ying K."/>
            <person name="Li Y."/>
            <person name="Lu T."/>
            <person name="Huang Y."/>
            <person name="Zhao Q."/>
            <person name="Feng Q."/>
            <person name="Zhang L."/>
            <person name="Zhu J."/>
            <person name="Weng Q."/>
            <person name="Mu J."/>
            <person name="Lu Y."/>
            <person name="Fan D."/>
            <person name="Liu Y."/>
            <person name="Guan J."/>
            <person name="Zhang Y."/>
            <person name="Yu S."/>
            <person name="Liu X."/>
            <person name="Zhang Y."/>
            <person name="Hong G."/>
            <person name="Han B."/>
            <person name="Choisne N."/>
            <person name="Demange N."/>
            <person name="Orjeda G."/>
            <person name="Samain S."/>
            <person name="Cattolico L."/>
            <person name="Pelletier E."/>
            <person name="Couloux A."/>
            <person name="Segurens B."/>
            <person name="Wincker P."/>
            <person name="D'Hont A."/>
            <person name="Scarpelli C."/>
            <person name="Weissenbach J."/>
            <person name="Salanoubat M."/>
            <person name="Quetier F."/>
            <person name="Yu Y."/>
            <person name="Kim H.R."/>
            <person name="Rambo T."/>
            <person name="Currie J."/>
            <person name="Collura K."/>
            <person name="Luo M."/>
            <person name="Yang T."/>
            <person name="Ammiraju J.S.S."/>
            <person name="Engler F."/>
            <person name="Soderlund C."/>
            <person name="Wing R.A."/>
            <person name="Palmer L.E."/>
            <person name="de la Bastide M."/>
            <person name="Spiegel L."/>
            <person name="Nascimento L."/>
            <person name="Zutavern T."/>
            <person name="O'Shaughnessy A."/>
            <person name="Dike S."/>
            <person name="Dedhia N."/>
            <person name="Preston R."/>
            <person name="Balija V."/>
            <person name="McCombie W.R."/>
            <person name="Chow T."/>
            <person name="Chen H."/>
            <person name="Chung M."/>
            <person name="Chen C."/>
            <person name="Shaw J."/>
            <person name="Wu H."/>
            <person name="Hsiao K."/>
            <person name="Chao Y."/>
            <person name="Chu M."/>
            <person name="Cheng C."/>
            <person name="Hour A."/>
            <person name="Lee P."/>
            <person name="Lin S."/>
            <person name="Lin Y."/>
            <person name="Liou J."/>
            <person name="Liu S."/>
            <person name="Hsing Y."/>
            <person name="Raghuvanshi S."/>
            <person name="Mohanty A."/>
            <person name="Bharti A.K."/>
            <person name="Gaur A."/>
            <person name="Gupta V."/>
            <person name="Kumar D."/>
            <person name="Ravi V."/>
            <person name="Vij S."/>
            <person name="Kapur A."/>
            <person name="Khurana P."/>
            <person name="Khurana P."/>
            <person name="Khurana J.P."/>
            <person name="Tyagi A.K."/>
            <person name="Gaikwad K."/>
            <person name="Singh A."/>
            <person name="Dalal V."/>
            <person name="Srivastava S."/>
            <person name="Dixit A."/>
            <person name="Pal A.K."/>
            <person name="Ghazi I.A."/>
            <person name="Yadav M."/>
            <person name="Pandit A."/>
            <person name="Bhargava A."/>
            <person name="Sureshbabu K."/>
            <person name="Batra K."/>
            <person name="Sharma T.R."/>
            <person name="Mohapatra T."/>
            <person name="Singh N.K."/>
            <person name="Messing J."/>
            <person name="Nelson A.B."/>
            <person name="Fuks G."/>
            <person name="Kavchok S."/>
            <person name="Keizer G."/>
            <person name="Linton E."/>
            <person name="Llaca V."/>
            <person name="Song R."/>
            <person name="Tanyolac B."/>
            <person name="Young S."/>
            <person name="Ho-Il K."/>
            <person name="Hahn J.H."/>
            <person name="Sangsakoo G."/>
            <person name="Vanavichit A."/>
            <person name="de Mattos Luiz.A.T."/>
            <person name="Zimmer P.D."/>
            <person name="Malone G."/>
            <person name="Dellagostin O."/>
            <person name="de Oliveira A.C."/>
            <person name="Bevan M."/>
            <person name="Bancroft I."/>
            <person name="Minx P."/>
            <person name="Cordum H."/>
            <person name="Wilson R."/>
            <person name="Cheng Z."/>
            <person name="Jin W."/>
            <person name="Jiang J."/>
            <person name="Leong S.A."/>
            <person name="Iwama H."/>
            <person name="Gojobori T."/>
            <person name="Itoh T."/>
            <person name="Niimura Y."/>
            <person name="Fujii Y."/>
            <person name="Habara T."/>
            <person name="Sakai H."/>
            <person name="Sato Y."/>
            <person name="Wilson G."/>
            <person name="Kumar K."/>
            <person name="McCouch S."/>
            <person name="Juretic N."/>
            <person name="Hoen D."/>
            <person name="Wright S."/>
            <person name="Bruskiewich R."/>
            <person name="Bureau T."/>
            <person name="Miyao A."/>
            <person name="Hirochika H."/>
            <person name="Nishikawa T."/>
            <person name="Kadowaki K."/>
            <person name="Sugiura M."/>
            <person name="Burr B."/>
            <person name="Sasaki T."/>
        </authorList>
    </citation>
    <scope>NUCLEOTIDE SEQUENCE [LARGE SCALE GENOMIC DNA]</scope>
    <source>
        <strain evidence="2">cv. Nipponbare</strain>
    </source>
</reference>
<evidence type="ECO:0000313" key="1">
    <source>
        <dbReference type="EMBL" id="BAD37986.1"/>
    </source>
</evidence>
<name>Q67V33_ORYSJ</name>
<dbReference type="InterPro" id="IPR006912">
    <property type="entry name" value="Harbinger_derived_prot"/>
</dbReference>
<keyword evidence="1" id="KW-0689">Ribosomal protein</keyword>
<dbReference type="PANTHER" id="PTHR47150">
    <property type="entry name" value="OS12G0169200 PROTEIN"/>
    <property type="match status" value="1"/>
</dbReference>
<dbReference type="PANTHER" id="PTHR47150:SF6">
    <property type="entry name" value="OS01G0872900 PROTEIN"/>
    <property type="match status" value="1"/>
</dbReference>
<sequence>MRFRMRLHVFLRIMKAVEEHDDYFKQKRNAAGVLGLSCLQKVVAAFRMLAYGVPADALDEYIRIGESTALEALRKFVAAVVEVFGPEYMRKPNEQDAARLLTIGASRGFPGSHNDINVLQRSDIFARLAEGEGPQVNFDINGHEYSMGYYLADGIYPSWATFVKTIPEPQGNKKKYFAKAREACRKDVERAFGVLQSCFAIVRGAARMWDEDTLHDIMMACIIMHNMIVEDERDDYEYNFNNKGQYVCNYDDMGERVSVSHDDAPCSVRSVVAPSGKTIS</sequence>
<dbReference type="EMBL" id="AP005386">
    <property type="protein sequence ID" value="BAD37986.1"/>
    <property type="molecule type" value="Genomic_DNA"/>
</dbReference>
<dbReference type="Proteomes" id="UP000000763">
    <property type="component" value="Chromosome 6"/>
</dbReference>
<dbReference type="GO" id="GO:0005840">
    <property type="term" value="C:ribosome"/>
    <property type="evidence" value="ECO:0007669"/>
    <property type="project" value="UniProtKB-KW"/>
</dbReference>
<dbReference type="AlphaFoldDB" id="Q67V33"/>
<gene>
    <name evidence="1" type="primary">OSJNBa0019I19.20</name>
</gene>
<accession>Q67V33</accession>
<reference evidence="2" key="2">
    <citation type="journal article" date="2008" name="Nucleic Acids Res.">
        <title>The rice annotation project database (RAP-DB): 2008 update.</title>
        <authorList>
            <consortium name="The rice annotation project (RAP)"/>
        </authorList>
    </citation>
    <scope>GENOME REANNOTATION</scope>
    <source>
        <strain evidence="2">cv. Nipponbare</strain>
    </source>
</reference>
<evidence type="ECO:0000313" key="2">
    <source>
        <dbReference type="Proteomes" id="UP000000763"/>
    </source>
</evidence>
<keyword evidence="1" id="KW-0687">Ribonucleoprotein</keyword>
<organism evidence="1 2">
    <name type="scientific">Oryza sativa subsp. japonica</name>
    <name type="common">Rice</name>
    <dbReference type="NCBI Taxonomy" id="39947"/>
    <lineage>
        <taxon>Eukaryota</taxon>
        <taxon>Viridiplantae</taxon>
        <taxon>Streptophyta</taxon>
        <taxon>Embryophyta</taxon>
        <taxon>Tracheophyta</taxon>
        <taxon>Spermatophyta</taxon>
        <taxon>Magnoliopsida</taxon>
        <taxon>Liliopsida</taxon>
        <taxon>Poales</taxon>
        <taxon>Poaceae</taxon>
        <taxon>BOP clade</taxon>
        <taxon>Oryzoideae</taxon>
        <taxon>Oryzeae</taxon>
        <taxon>Oryzinae</taxon>
        <taxon>Oryza</taxon>
        <taxon>Oryza sativa</taxon>
    </lineage>
</organism>
<dbReference type="Pfam" id="PF04827">
    <property type="entry name" value="Plant_tran"/>
    <property type="match status" value="1"/>
</dbReference>